<feature type="binding site" evidence="5">
    <location>
        <position position="277"/>
    </location>
    <ligand>
        <name>FAD</name>
        <dbReference type="ChEBI" id="CHEBI:57692"/>
    </ligand>
</feature>
<dbReference type="Pfam" id="PF00732">
    <property type="entry name" value="GMC_oxred_N"/>
    <property type="match status" value="1"/>
</dbReference>
<evidence type="ECO:0000259" key="6">
    <source>
        <dbReference type="PROSITE" id="PS00624"/>
    </source>
</evidence>
<evidence type="ECO:0000313" key="7">
    <source>
        <dbReference type="EMBL" id="RCW78535.1"/>
    </source>
</evidence>
<feature type="domain" description="Glucose-methanol-choline oxidoreductase N-terminal" evidence="6">
    <location>
        <begin position="312"/>
        <end position="326"/>
    </location>
</feature>
<dbReference type="Gene3D" id="3.50.50.60">
    <property type="entry name" value="FAD/NAD(P)-binding domain"/>
    <property type="match status" value="1"/>
</dbReference>
<gene>
    <name evidence="7" type="ORF">DFP89_13610</name>
</gene>
<dbReference type="PIRSF" id="PIRSF000137">
    <property type="entry name" value="Alcohol_oxidase"/>
    <property type="match status" value="1"/>
</dbReference>
<dbReference type="Pfam" id="PF05199">
    <property type="entry name" value="GMC_oxred_C"/>
    <property type="match status" value="1"/>
</dbReference>
<dbReference type="PANTHER" id="PTHR11552:SF147">
    <property type="entry name" value="CHOLINE DEHYDROGENASE, MITOCHONDRIAL"/>
    <property type="match status" value="1"/>
</dbReference>
<comment type="caution">
    <text evidence="7">The sequence shown here is derived from an EMBL/GenBank/DDBJ whole genome shotgun (WGS) entry which is preliminary data.</text>
</comment>
<evidence type="ECO:0000256" key="1">
    <source>
        <dbReference type="ARBA" id="ARBA00001974"/>
    </source>
</evidence>
<keyword evidence="3" id="KW-0285">Flavoprotein</keyword>
<comment type="cofactor">
    <cofactor evidence="1 5">
        <name>FAD</name>
        <dbReference type="ChEBI" id="CHEBI:57692"/>
    </cofactor>
</comment>
<evidence type="ECO:0000256" key="2">
    <source>
        <dbReference type="ARBA" id="ARBA00010790"/>
    </source>
</evidence>
<dbReference type="SUPFAM" id="SSF51905">
    <property type="entry name" value="FAD/NAD(P)-binding domain"/>
    <property type="match status" value="1"/>
</dbReference>
<dbReference type="Proteomes" id="UP000253345">
    <property type="component" value="Unassembled WGS sequence"/>
</dbReference>
<dbReference type="GO" id="GO:0016614">
    <property type="term" value="F:oxidoreductase activity, acting on CH-OH group of donors"/>
    <property type="evidence" value="ECO:0007669"/>
    <property type="project" value="InterPro"/>
</dbReference>
<keyword evidence="8" id="KW-1185">Reference proteome</keyword>
<evidence type="ECO:0000256" key="4">
    <source>
        <dbReference type="ARBA" id="ARBA00022827"/>
    </source>
</evidence>
<evidence type="ECO:0000256" key="3">
    <source>
        <dbReference type="ARBA" id="ARBA00022630"/>
    </source>
</evidence>
<dbReference type="Gene3D" id="3.30.410.40">
    <property type="match status" value="1"/>
</dbReference>
<evidence type="ECO:0000313" key="8">
    <source>
        <dbReference type="Proteomes" id="UP000253345"/>
    </source>
</evidence>
<evidence type="ECO:0000256" key="5">
    <source>
        <dbReference type="PIRSR" id="PIRSR000137-2"/>
    </source>
</evidence>
<protein>
    <submittedName>
        <fullName evidence="7">Choline dehydrogenase</fullName>
    </submittedName>
</protein>
<dbReference type="OrthoDB" id="9785276at2"/>
<dbReference type="AlphaFoldDB" id="A0A368YEF7"/>
<dbReference type="InterPro" id="IPR000172">
    <property type="entry name" value="GMC_OxRdtase_N"/>
</dbReference>
<dbReference type="GO" id="GO:0050660">
    <property type="term" value="F:flavin adenine dinucleotide binding"/>
    <property type="evidence" value="ECO:0007669"/>
    <property type="project" value="InterPro"/>
</dbReference>
<organism evidence="7 8">
    <name type="scientific">Paracoccus lutimaris</name>
    <dbReference type="NCBI Taxonomy" id="1490030"/>
    <lineage>
        <taxon>Bacteria</taxon>
        <taxon>Pseudomonadati</taxon>
        <taxon>Pseudomonadota</taxon>
        <taxon>Alphaproteobacteria</taxon>
        <taxon>Rhodobacterales</taxon>
        <taxon>Paracoccaceae</taxon>
        <taxon>Paracoccus</taxon>
    </lineage>
</organism>
<dbReference type="EMBL" id="QPJL01000036">
    <property type="protein sequence ID" value="RCW78535.1"/>
    <property type="molecule type" value="Genomic_DNA"/>
</dbReference>
<dbReference type="InterPro" id="IPR007867">
    <property type="entry name" value="GMC_OxRtase_C"/>
</dbReference>
<dbReference type="InterPro" id="IPR036188">
    <property type="entry name" value="FAD/NAD-bd_sf"/>
</dbReference>
<reference evidence="7 8" key="1">
    <citation type="submission" date="2018-07" db="EMBL/GenBank/DDBJ databases">
        <title>Genomic Encyclopedia of Type Strains, Phase III (KMG-III): the genomes of soil and plant-associated and newly described type strains.</title>
        <authorList>
            <person name="Whitman W."/>
        </authorList>
    </citation>
    <scope>NUCLEOTIDE SEQUENCE [LARGE SCALE GENOMIC DNA]</scope>
    <source>
        <strain evidence="7 8">CECT 8525</strain>
    </source>
</reference>
<proteinExistence type="inferred from homology"/>
<dbReference type="SUPFAM" id="SSF54373">
    <property type="entry name" value="FAD-linked reductases, C-terminal domain"/>
    <property type="match status" value="1"/>
</dbReference>
<dbReference type="PANTHER" id="PTHR11552">
    <property type="entry name" value="GLUCOSE-METHANOL-CHOLINE GMC OXIDOREDUCTASE"/>
    <property type="match status" value="1"/>
</dbReference>
<accession>A0A368YEF7</accession>
<dbReference type="RefSeq" id="WP_114350802.1">
    <property type="nucleotide sequence ID" value="NZ_QPJL01000036.1"/>
</dbReference>
<comment type="similarity">
    <text evidence="2">Belongs to the GMC oxidoreductase family.</text>
</comment>
<dbReference type="PROSITE" id="PS00624">
    <property type="entry name" value="GMC_OXRED_2"/>
    <property type="match status" value="1"/>
</dbReference>
<dbReference type="InterPro" id="IPR012132">
    <property type="entry name" value="GMC_OxRdtase"/>
</dbReference>
<name>A0A368YEF7_9RHOB</name>
<sequence>MTPAAYDYIVVGAGAGGAVVAARLAEAGAKVLVIEAGGDPCAPCGDQDHDMPLADAVRVPAFHAFASEHPDICDDHWVRHHDDDALQDRDWRYDREQGGVLYPRVRGLGGCTIHHAMIVVRPNDADWNQIAAITGEAGWRASAMQRHFERIERCRYRAGFWRWLCRLTGLNPTGHGWNGWLTTERALPVRALLDLPLRWALLRSVGSVADAFQHEGTSWQTTATDPNDRRWWNRGIAGIRIAPLGTRRHIRHGARERLLDAQSRHPDRLELRLQTKVLRVIVQDGRATGVAVRSGNATEILTARREVILAGGAFATPQLLMLSGIGDPAHLAGHGIALTRALPGVGANLQDRYEVGVANRMQRPWGAMRGVKYSRHDRHYRIWKWLGRGNYASNGVLFSLAMRSSPTLTETDLHCFALLADFRGYYPGYSERIRRGDYLSWVILKAYAANRGGSVRLTGPDPEARPEIRFRSFEDAGGEADLDAVVHAIRTVRRVADSFDALIAEEEEPGRHRHSDAALRDYVRANAWGHHACGTAAMGPEAAGGVLDGRLRVHGIAGLRVVDASAFPRIPGYFLVMAVFMLAERAAEMILEDAGTSPQGTV</sequence>
<keyword evidence="4 5" id="KW-0274">FAD</keyword>